<feature type="transmembrane region" description="Helical" evidence="10">
    <location>
        <begin position="12"/>
        <end position="31"/>
    </location>
</feature>
<dbReference type="Gene3D" id="3.30.565.10">
    <property type="entry name" value="Histidine kinase-like ATPase, C-terminal domain"/>
    <property type="match status" value="1"/>
</dbReference>
<dbReference type="EC" id="2.7.13.3" evidence="3"/>
<evidence type="ECO:0000256" key="4">
    <source>
        <dbReference type="ARBA" id="ARBA00022553"/>
    </source>
</evidence>
<dbReference type="InterPro" id="IPR003661">
    <property type="entry name" value="HisK_dim/P_dom"/>
</dbReference>
<dbReference type="InterPro" id="IPR003594">
    <property type="entry name" value="HATPase_dom"/>
</dbReference>
<dbReference type="InterPro" id="IPR013727">
    <property type="entry name" value="2CSK_N"/>
</dbReference>
<dbReference type="InterPro" id="IPR036097">
    <property type="entry name" value="HisK_dim/P_sf"/>
</dbReference>
<dbReference type="InterPro" id="IPR005467">
    <property type="entry name" value="His_kinase_dom"/>
</dbReference>
<evidence type="ECO:0000256" key="9">
    <source>
        <dbReference type="ARBA" id="ARBA00023136"/>
    </source>
</evidence>
<dbReference type="InterPro" id="IPR004358">
    <property type="entry name" value="Sig_transdc_His_kin-like_C"/>
</dbReference>
<feature type="domain" description="Histidine kinase" evidence="11">
    <location>
        <begin position="233"/>
        <end position="447"/>
    </location>
</feature>
<evidence type="ECO:0000313" key="12">
    <source>
        <dbReference type="EMBL" id="MBZ2209396.1"/>
    </source>
</evidence>
<dbReference type="PRINTS" id="PR00344">
    <property type="entry name" value="BCTRLSENSOR"/>
</dbReference>
<dbReference type="InterPro" id="IPR036890">
    <property type="entry name" value="HATPase_C_sf"/>
</dbReference>
<comment type="subcellular location">
    <subcellularLocation>
        <location evidence="2">Membrane</location>
    </subcellularLocation>
</comment>
<sequence>MNSIRLRLLKWLIGPILVVNLAGAALTYLLAWTPAQLALDQGLLDAAVALAARVRQGPQGALLDLPAQAEQILRADRLDATYFAVRRADGALIAGDADFPDLKPAGVQDAVARGEPVRVATVAVQAGAGTIHVAVAKTLRKRGQIRAATIRALVLVEGLFTLALVGLIWFSVTSGLLPLSRMRANLNARDGADLEPIADEGVPYELTPVVSAFNDLLGKVQTGARAQHDFLANVAHQLRTPLAGMKLQLEWLGQRHAGDADSGRSVGLMLQSNERMIRQTNQLLALARAEPSRFEKARLESVDLAQLVAEAVQHFVEQAGKKDIDIGFDLQPAEVAGDSFLLRDLVDNLVDNAVRYTPAGGTVTVRCLRAPDGAGVLEVEDSGPGIPVHQRGQVFQRFMRLNDAIPGSGLGLAIVRDIALAHGAPVELADGAGGAGLVVTVRFPTVS</sequence>
<comment type="caution">
    <text evidence="12">The sequence shown here is derived from an EMBL/GenBank/DDBJ whole genome shotgun (WGS) entry which is preliminary data.</text>
</comment>
<evidence type="ECO:0000256" key="8">
    <source>
        <dbReference type="ARBA" id="ARBA00022989"/>
    </source>
</evidence>
<name>A0ABS7STX0_9BURK</name>
<dbReference type="SMART" id="SM00387">
    <property type="entry name" value="HATPase_c"/>
    <property type="match status" value="1"/>
</dbReference>
<dbReference type="PANTHER" id="PTHR45436:SF1">
    <property type="entry name" value="SENSOR PROTEIN QSEC"/>
    <property type="match status" value="1"/>
</dbReference>
<dbReference type="InterPro" id="IPR050428">
    <property type="entry name" value="TCS_sensor_his_kinase"/>
</dbReference>
<evidence type="ECO:0000256" key="5">
    <source>
        <dbReference type="ARBA" id="ARBA00022679"/>
    </source>
</evidence>
<dbReference type="EMBL" id="JAFBIL020000008">
    <property type="protein sequence ID" value="MBZ2209396.1"/>
    <property type="molecule type" value="Genomic_DNA"/>
</dbReference>
<dbReference type="PROSITE" id="PS50109">
    <property type="entry name" value="HIS_KIN"/>
    <property type="match status" value="1"/>
</dbReference>
<keyword evidence="4" id="KW-0597">Phosphoprotein</keyword>
<dbReference type="GO" id="GO:0016301">
    <property type="term" value="F:kinase activity"/>
    <property type="evidence" value="ECO:0007669"/>
    <property type="project" value="UniProtKB-KW"/>
</dbReference>
<dbReference type="Proteomes" id="UP000809349">
    <property type="component" value="Unassembled WGS sequence"/>
</dbReference>
<evidence type="ECO:0000256" key="3">
    <source>
        <dbReference type="ARBA" id="ARBA00012438"/>
    </source>
</evidence>
<dbReference type="PANTHER" id="PTHR45436">
    <property type="entry name" value="SENSOR HISTIDINE KINASE YKOH"/>
    <property type="match status" value="1"/>
</dbReference>
<keyword evidence="6 10" id="KW-0812">Transmembrane</keyword>
<evidence type="ECO:0000256" key="6">
    <source>
        <dbReference type="ARBA" id="ARBA00022692"/>
    </source>
</evidence>
<proteinExistence type="predicted"/>
<evidence type="ECO:0000256" key="10">
    <source>
        <dbReference type="SAM" id="Phobius"/>
    </source>
</evidence>
<dbReference type="Pfam" id="PF00512">
    <property type="entry name" value="HisKA"/>
    <property type="match status" value="1"/>
</dbReference>
<gene>
    <name evidence="12" type="ORF">I4X03_019175</name>
</gene>
<reference evidence="12 13" key="1">
    <citation type="submission" date="2021-08" db="EMBL/GenBank/DDBJ databases">
        <title>Massilia sp. R798.</title>
        <authorList>
            <person name="Baek J.H."/>
            <person name="Jung H.S."/>
            <person name="Kim K.R."/>
            <person name="Jeon C.O."/>
        </authorList>
    </citation>
    <scope>NUCLEOTIDE SEQUENCE [LARGE SCALE GENOMIC DNA]</scope>
    <source>
        <strain evidence="12 13">R798</strain>
    </source>
</reference>
<dbReference type="Gene3D" id="1.10.287.130">
    <property type="match status" value="1"/>
</dbReference>
<dbReference type="SUPFAM" id="SSF55874">
    <property type="entry name" value="ATPase domain of HSP90 chaperone/DNA topoisomerase II/histidine kinase"/>
    <property type="match status" value="1"/>
</dbReference>
<protein>
    <recommendedName>
        <fullName evidence="3">histidine kinase</fullName>
        <ecNumber evidence="3">2.7.13.3</ecNumber>
    </recommendedName>
</protein>
<dbReference type="CDD" id="cd00082">
    <property type="entry name" value="HisKA"/>
    <property type="match status" value="1"/>
</dbReference>
<evidence type="ECO:0000256" key="1">
    <source>
        <dbReference type="ARBA" id="ARBA00000085"/>
    </source>
</evidence>
<keyword evidence="5" id="KW-0808">Transferase</keyword>
<comment type="catalytic activity">
    <reaction evidence="1">
        <text>ATP + protein L-histidine = ADP + protein N-phospho-L-histidine.</text>
        <dbReference type="EC" id="2.7.13.3"/>
    </reaction>
</comment>
<keyword evidence="13" id="KW-1185">Reference proteome</keyword>
<evidence type="ECO:0000256" key="2">
    <source>
        <dbReference type="ARBA" id="ARBA00004370"/>
    </source>
</evidence>
<keyword evidence="7 12" id="KW-0418">Kinase</keyword>
<accession>A0ABS7STX0</accession>
<dbReference type="SUPFAM" id="SSF47384">
    <property type="entry name" value="Homodimeric domain of signal transducing histidine kinase"/>
    <property type="match status" value="1"/>
</dbReference>
<dbReference type="Pfam" id="PF08521">
    <property type="entry name" value="2CSK_N"/>
    <property type="match status" value="1"/>
</dbReference>
<keyword evidence="9 10" id="KW-0472">Membrane</keyword>
<organism evidence="12 13">
    <name type="scientific">Massilia soli</name>
    <dbReference type="NCBI Taxonomy" id="2792854"/>
    <lineage>
        <taxon>Bacteria</taxon>
        <taxon>Pseudomonadati</taxon>
        <taxon>Pseudomonadota</taxon>
        <taxon>Betaproteobacteria</taxon>
        <taxon>Burkholderiales</taxon>
        <taxon>Oxalobacteraceae</taxon>
        <taxon>Telluria group</taxon>
        <taxon>Massilia</taxon>
    </lineage>
</organism>
<dbReference type="SMART" id="SM00388">
    <property type="entry name" value="HisKA"/>
    <property type="match status" value="1"/>
</dbReference>
<keyword evidence="8 10" id="KW-1133">Transmembrane helix</keyword>
<evidence type="ECO:0000259" key="11">
    <source>
        <dbReference type="PROSITE" id="PS50109"/>
    </source>
</evidence>
<evidence type="ECO:0000256" key="7">
    <source>
        <dbReference type="ARBA" id="ARBA00022777"/>
    </source>
</evidence>
<dbReference type="RefSeq" id="WP_223469863.1">
    <property type="nucleotide sequence ID" value="NZ_JAFBIL020000008.1"/>
</dbReference>
<evidence type="ECO:0000313" key="13">
    <source>
        <dbReference type="Proteomes" id="UP000809349"/>
    </source>
</evidence>
<feature type="transmembrane region" description="Helical" evidence="10">
    <location>
        <begin position="150"/>
        <end position="172"/>
    </location>
</feature>
<dbReference type="Pfam" id="PF02518">
    <property type="entry name" value="HATPase_c"/>
    <property type="match status" value="1"/>
</dbReference>